<dbReference type="PANTHER" id="PTHR31424:SF3">
    <property type="entry name" value="RING-TYPE DOMAIN-CONTAINING PROTEIN"/>
    <property type="match status" value="1"/>
</dbReference>
<name>E3NGF8_CAERE</name>
<keyword evidence="3" id="KW-1185">Reference proteome</keyword>
<dbReference type="CTD" id="9800164"/>
<dbReference type="Pfam" id="PF06918">
    <property type="entry name" value="DUF1280"/>
    <property type="match status" value="1"/>
</dbReference>
<dbReference type="KEGG" id="crq:GCK72_007677"/>
<evidence type="ECO:0008006" key="4">
    <source>
        <dbReference type="Google" id="ProtNLM"/>
    </source>
</evidence>
<reference evidence="2" key="1">
    <citation type="submission" date="2007-07" db="EMBL/GenBank/DDBJ databases">
        <title>PCAP assembly of the Caenorhabditis remanei genome.</title>
        <authorList>
            <consortium name="The Caenorhabditis remanei Sequencing Consortium"/>
            <person name="Wilson R.K."/>
        </authorList>
    </citation>
    <scope>NUCLEOTIDE SEQUENCE [LARGE SCALE GENOMIC DNA]</scope>
    <source>
        <strain evidence="2">PB4641</strain>
    </source>
</reference>
<accession>E3NGF8</accession>
<keyword evidence="1" id="KW-0175">Coiled coil</keyword>
<dbReference type="eggNOG" id="ENOG502QRBM">
    <property type="taxonomic scope" value="Eukaryota"/>
</dbReference>
<evidence type="ECO:0000256" key="1">
    <source>
        <dbReference type="SAM" id="Coils"/>
    </source>
</evidence>
<dbReference type="InParanoid" id="E3NGF8"/>
<dbReference type="GeneID" id="9800164"/>
<protein>
    <recommendedName>
        <fullName evidence="4">Zinc finger PHD-type domain-containing protein</fullName>
    </recommendedName>
</protein>
<feature type="coiled-coil region" evidence="1">
    <location>
        <begin position="652"/>
        <end position="686"/>
    </location>
</feature>
<dbReference type="Proteomes" id="UP000008281">
    <property type="component" value="Unassembled WGS sequence"/>
</dbReference>
<evidence type="ECO:0000313" key="2">
    <source>
        <dbReference type="EMBL" id="EFO97040.1"/>
    </source>
</evidence>
<organism evidence="3">
    <name type="scientific">Caenorhabditis remanei</name>
    <name type="common">Caenorhabditis vulgaris</name>
    <dbReference type="NCBI Taxonomy" id="31234"/>
    <lineage>
        <taxon>Eukaryota</taxon>
        <taxon>Metazoa</taxon>
        <taxon>Ecdysozoa</taxon>
        <taxon>Nematoda</taxon>
        <taxon>Chromadorea</taxon>
        <taxon>Rhabditida</taxon>
        <taxon>Rhabditina</taxon>
        <taxon>Rhabditomorpha</taxon>
        <taxon>Rhabditoidea</taxon>
        <taxon>Rhabditidae</taxon>
        <taxon>Peloderinae</taxon>
        <taxon>Caenorhabditis</taxon>
    </lineage>
</organism>
<dbReference type="AlphaFoldDB" id="E3NGF8"/>
<sequence length="857" mass="96897">MPPKLSKVASKHNGVKGVEALENRHEKIKRELRDNLSDAIGRLTESESAIVELKKIITQKDEEIAELKLTLMNKRDIENQLKNAQKALESSQRSSEFVSNQVVNLHRQNNNLKDKINLLNNNILLAERNKEESIRDAVLARNSENMHRKKALDMNNQLNCLKLQSPSGGTKLKKYGDIRKTDAKISRVKRCLEFLKKDVGEDDFDAFITDFCHYIAKDPSFSYKNCLSDMDSFLAVVKFKFSDTVLKDLKAFLTEKLGYDIFSSRNKINNLRTLHSTVDDYEITTKETMKKVGSRDVNVKSAVIKAKDVSALISRRLERLSESNQLRFKSKDDPVVIAFGGDKGGSQTKLFIMFGNIDQPNNPHSLLLVGMYEGSDDYKSLQENVGSVFDLVNEISTLTCEEKGHEITRPVDVVALGDCKYLSSILGHAGQSCSTPCFSCNLAWSCRAPHATLLADFDFSIPANEYEPADLKPPLLNVPASSVGPPMLHVMLGVVQNYVLNPLVALCNVLDYGYDLPDDLKDQKKMLRSLEQEEADYKARVGVLESSVRSIDSLVEVVKKTKNSGRRNIDISSSCCESEHCLMPHCQNTEFRRSDSFVCDSCDKSIHYVCCFVIDSTVDTVSTCLDCRFSFETFDDRFEALTEIRDKICEQLESDEDVLKDVKIEKENLQSLFSDTKETRKRLESALDSIGCGHRTWYQQNTGNQARKLLRPSNIEIVLAIFPADCSPKLPLIEKIMHDLSWIMSFCNNSEKSDAEIDELQDVLWNLEANMKTAFPSATVSPKLHLLFVHLVPYVRVHRSLGHLTEQGMEHMHAIVNTLNVRFSTVTNPESKAILIVKHLANLNFLFDTNQSWFQSE</sequence>
<feature type="coiled-coil region" evidence="1">
    <location>
        <begin position="18"/>
        <end position="136"/>
    </location>
</feature>
<dbReference type="HOGENOM" id="CLU_015719_2_0_1"/>
<proteinExistence type="predicted"/>
<dbReference type="PANTHER" id="PTHR31424">
    <property type="entry name" value="PROTEIN CBG23806"/>
    <property type="match status" value="1"/>
</dbReference>
<gene>
    <name evidence="2" type="ORF">CRE_25893</name>
</gene>
<dbReference type="OrthoDB" id="5872610at2759"/>
<evidence type="ECO:0000313" key="3">
    <source>
        <dbReference type="Proteomes" id="UP000008281"/>
    </source>
</evidence>
<dbReference type="InterPro" id="IPR009689">
    <property type="entry name" value="DUF1280"/>
</dbReference>
<dbReference type="RefSeq" id="XP_003092512.2">
    <property type="nucleotide sequence ID" value="XM_003092464.2"/>
</dbReference>
<dbReference type="EMBL" id="DS268653">
    <property type="protein sequence ID" value="EFO97040.1"/>
    <property type="molecule type" value="Genomic_DNA"/>
</dbReference>